<sequence length="191" mass="22181">MNKKTSLRTESIKGLKNLFEHEKRQTEEKLKEQLLLSSIWKESTTIGITMAQGFEWSTKPIIEAAWKQNKTTCIPKCYPEQKELIFYELKSFEQLEIVYYNLLEPKPDISKKVKKNSMDLLLVPGLLFDRDGYRIGFGGGYYDRFLKDFTNISASLCSSDQLVDHVPAENFDIPVNYIITEKEIMSISYDV</sequence>
<dbReference type="SUPFAM" id="SSF100950">
    <property type="entry name" value="NagB/RpiA/CoA transferase-like"/>
    <property type="match status" value="1"/>
</dbReference>
<dbReference type="Proteomes" id="UP001595772">
    <property type="component" value="Unassembled WGS sequence"/>
</dbReference>
<comment type="similarity">
    <text evidence="1 4">Belongs to the 5-formyltetrahydrofolate cyclo-ligase family.</text>
</comment>
<keyword evidence="5" id="KW-0436">Ligase</keyword>
<name>A0ABV8GSC3_9BACI</name>
<evidence type="ECO:0000313" key="6">
    <source>
        <dbReference type="Proteomes" id="UP001595772"/>
    </source>
</evidence>
<dbReference type="EMBL" id="JBHSAO010000001">
    <property type="protein sequence ID" value="MFC4022788.1"/>
    <property type="molecule type" value="Genomic_DNA"/>
</dbReference>
<keyword evidence="4" id="KW-0460">Magnesium</keyword>
<dbReference type="PANTHER" id="PTHR23407">
    <property type="entry name" value="ATPASE INHIBITOR/5-FORMYLTETRAHYDROFOLATE CYCLO-LIGASE"/>
    <property type="match status" value="1"/>
</dbReference>
<keyword evidence="3 4" id="KW-0067">ATP-binding</keyword>
<evidence type="ECO:0000313" key="5">
    <source>
        <dbReference type="EMBL" id="MFC4022788.1"/>
    </source>
</evidence>
<dbReference type="InterPro" id="IPR002698">
    <property type="entry name" value="FTHF_cligase"/>
</dbReference>
<dbReference type="RefSeq" id="WP_379495284.1">
    <property type="nucleotide sequence ID" value="NZ_JBHSAO010000001.1"/>
</dbReference>
<comment type="cofactor">
    <cofactor evidence="4">
        <name>Mg(2+)</name>
        <dbReference type="ChEBI" id="CHEBI:18420"/>
    </cofactor>
</comment>
<dbReference type="EC" id="6.3.3.2" evidence="4"/>
<comment type="caution">
    <text evidence="5">The sequence shown here is derived from an EMBL/GenBank/DDBJ whole genome shotgun (WGS) entry which is preliminary data.</text>
</comment>
<reference evidence="6" key="1">
    <citation type="journal article" date="2019" name="Int. J. Syst. Evol. Microbiol.">
        <title>The Global Catalogue of Microorganisms (GCM) 10K type strain sequencing project: providing services to taxonomists for standard genome sequencing and annotation.</title>
        <authorList>
            <consortium name="The Broad Institute Genomics Platform"/>
            <consortium name="The Broad Institute Genome Sequencing Center for Infectious Disease"/>
            <person name="Wu L."/>
            <person name="Ma J."/>
        </authorList>
    </citation>
    <scope>NUCLEOTIDE SEQUENCE [LARGE SCALE GENOMIC DNA]</scope>
    <source>
        <strain evidence="6">IBRC-M 10703</strain>
    </source>
</reference>
<comment type="catalytic activity">
    <reaction evidence="4">
        <text>(6S)-5-formyl-5,6,7,8-tetrahydrofolate + ATP = (6R)-5,10-methenyltetrahydrofolate + ADP + phosphate</text>
        <dbReference type="Rhea" id="RHEA:10488"/>
        <dbReference type="ChEBI" id="CHEBI:30616"/>
        <dbReference type="ChEBI" id="CHEBI:43474"/>
        <dbReference type="ChEBI" id="CHEBI:57455"/>
        <dbReference type="ChEBI" id="CHEBI:57457"/>
        <dbReference type="ChEBI" id="CHEBI:456216"/>
        <dbReference type="EC" id="6.3.3.2"/>
    </reaction>
</comment>
<dbReference type="NCBIfam" id="TIGR02727">
    <property type="entry name" value="MTHFS_bact"/>
    <property type="match status" value="1"/>
</dbReference>
<dbReference type="Gene3D" id="3.40.50.10420">
    <property type="entry name" value="NagB/RpiA/CoA transferase-like"/>
    <property type="match status" value="1"/>
</dbReference>
<accession>A0ABV8GSC3</accession>
<evidence type="ECO:0000256" key="1">
    <source>
        <dbReference type="ARBA" id="ARBA00010638"/>
    </source>
</evidence>
<gene>
    <name evidence="5" type="ORF">ACFOUV_03045</name>
</gene>
<dbReference type="GO" id="GO:0030272">
    <property type="term" value="F:5-formyltetrahydrofolate cyclo-ligase activity"/>
    <property type="evidence" value="ECO:0007669"/>
    <property type="project" value="UniProtKB-EC"/>
</dbReference>
<dbReference type="PANTHER" id="PTHR23407:SF1">
    <property type="entry name" value="5-FORMYLTETRAHYDROFOLATE CYCLO-LIGASE"/>
    <property type="match status" value="1"/>
</dbReference>
<evidence type="ECO:0000256" key="4">
    <source>
        <dbReference type="RuleBase" id="RU361279"/>
    </source>
</evidence>
<dbReference type="PIRSF" id="PIRSF006806">
    <property type="entry name" value="FTHF_cligase"/>
    <property type="match status" value="1"/>
</dbReference>
<dbReference type="Pfam" id="PF01812">
    <property type="entry name" value="5-FTHF_cyc-lig"/>
    <property type="match status" value="1"/>
</dbReference>
<keyword evidence="2 4" id="KW-0547">Nucleotide-binding</keyword>
<proteinExistence type="inferred from homology"/>
<evidence type="ECO:0000256" key="3">
    <source>
        <dbReference type="ARBA" id="ARBA00022840"/>
    </source>
</evidence>
<organism evidence="5 6">
    <name type="scientific">Oceanobacillus longus</name>
    <dbReference type="NCBI Taxonomy" id="930120"/>
    <lineage>
        <taxon>Bacteria</taxon>
        <taxon>Bacillati</taxon>
        <taxon>Bacillota</taxon>
        <taxon>Bacilli</taxon>
        <taxon>Bacillales</taxon>
        <taxon>Bacillaceae</taxon>
        <taxon>Oceanobacillus</taxon>
    </lineage>
</organism>
<dbReference type="InterPro" id="IPR037171">
    <property type="entry name" value="NagB/RpiA_transferase-like"/>
</dbReference>
<dbReference type="InterPro" id="IPR024185">
    <property type="entry name" value="FTHF_cligase-like_sf"/>
</dbReference>
<keyword evidence="4" id="KW-0479">Metal-binding</keyword>
<protein>
    <recommendedName>
        <fullName evidence="4">5-formyltetrahydrofolate cyclo-ligase</fullName>
        <ecNumber evidence="4">6.3.3.2</ecNumber>
    </recommendedName>
</protein>
<evidence type="ECO:0000256" key="2">
    <source>
        <dbReference type="ARBA" id="ARBA00022741"/>
    </source>
</evidence>
<keyword evidence="6" id="KW-1185">Reference proteome</keyword>